<dbReference type="EMBL" id="CP073721">
    <property type="protein sequence ID" value="UWZ36467.1"/>
    <property type="molecule type" value="Genomic_DNA"/>
</dbReference>
<feature type="domain" description="Adenosine deaminase" evidence="7">
    <location>
        <begin position="17"/>
        <end position="353"/>
    </location>
</feature>
<accession>A0ABY5Z3S1</accession>
<dbReference type="NCBIfam" id="NF006847">
    <property type="entry name" value="PRK09358.1-2"/>
    <property type="match status" value="1"/>
</dbReference>
<gene>
    <name evidence="8" type="ORF">Drose_36525</name>
</gene>
<comment type="cofactor">
    <cofactor evidence="1">
        <name>Zn(2+)</name>
        <dbReference type="ChEBI" id="CHEBI:29105"/>
    </cofactor>
</comment>
<dbReference type="InterPro" id="IPR032466">
    <property type="entry name" value="Metal_Hydrolase"/>
</dbReference>
<organism evidence="8 9">
    <name type="scientific">Dactylosporangium roseum</name>
    <dbReference type="NCBI Taxonomy" id="47989"/>
    <lineage>
        <taxon>Bacteria</taxon>
        <taxon>Bacillati</taxon>
        <taxon>Actinomycetota</taxon>
        <taxon>Actinomycetes</taxon>
        <taxon>Micromonosporales</taxon>
        <taxon>Micromonosporaceae</taxon>
        <taxon>Dactylosporangium</taxon>
    </lineage>
</organism>
<proteinExistence type="inferred from homology"/>
<keyword evidence="9" id="KW-1185">Reference proteome</keyword>
<dbReference type="NCBIfam" id="TIGR01430">
    <property type="entry name" value="aden_deam"/>
    <property type="match status" value="1"/>
</dbReference>
<dbReference type="SUPFAM" id="SSF51556">
    <property type="entry name" value="Metallo-dependent hydrolases"/>
    <property type="match status" value="1"/>
</dbReference>
<dbReference type="InterPro" id="IPR001365">
    <property type="entry name" value="A_deaminase_dom"/>
</dbReference>
<dbReference type="PANTHER" id="PTHR11409">
    <property type="entry name" value="ADENOSINE DEAMINASE"/>
    <property type="match status" value="1"/>
</dbReference>
<evidence type="ECO:0000256" key="6">
    <source>
        <dbReference type="ARBA" id="ARBA00022833"/>
    </source>
</evidence>
<keyword evidence="4" id="KW-0479">Metal-binding</keyword>
<dbReference type="PANTHER" id="PTHR11409:SF43">
    <property type="entry name" value="ADENOSINE DEAMINASE"/>
    <property type="match status" value="1"/>
</dbReference>
<evidence type="ECO:0000256" key="2">
    <source>
        <dbReference type="ARBA" id="ARBA00006676"/>
    </source>
</evidence>
<evidence type="ECO:0000256" key="5">
    <source>
        <dbReference type="ARBA" id="ARBA00022801"/>
    </source>
</evidence>
<dbReference type="RefSeq" id="WP_260725807.1">
    <property type="nucleotide sequence ID" value="NZ_BAAABS010000027.1"/>
</dbReference>
<comment type="similarity">
    <text evidence="2">Belongs to the metallo-dependent hydrolases superfamily. Adenosine and AMP deaminases family.</text>
</comment>
<keyword evidence="5 8" id="KW-0378">Hydrolase</keyword>
<keyword evidence="6" id="KW-0862">Zinc</keyword>
<evidence type="ECO:0000259" key="7">
    <source>
        <dbReference type="Pfam" id="PF00962"/>
    </source>
</evidence>
<evidence type="ECO:0000256" key="1">
    <source>
        <dbReference type="ARBA" id="ARBA00001947"/>
    </source>
</evidence>
<dbReference type="GO" id="GO:0016787">
    <property type="term" value="F:hydrolase activity"/>
    <property type="evidence" value="ECO:0007669"/>
    <property type="project" value="UniProtKB-KW"/>
</dbReference>
<evidence type="ECO:0000313" key="8">
    <source>
        <dbReference type="EMBL" id="UWZ36467.1"/>
    </source>
</evidence>
<name>A0ABY5Z3S1_9ACTN</name>
<evidence type="ECO:0000256" key="4">
    <source>
        <dbReference type="ARBA" id="ARBA00022723"/>
    </source>
</evidence>
<dbReference type="InterPro" id="IPR006330">
    <property type="entry name" value="Ado/ade_deaminase"/>
</dbReference>
<dbReference type="Proteomes" id="UP001058271">
    <property type="component" value="Chromosome"/>
</dbReference>
<reference evidence="8" key="1">
    <citation type="submission" date="2021-04" db="EMBL/GenBank/DDBJ databases">
        <title>Biosynthetic gene clusters of Dactylosporangioum roseum.</title>
        <authorList>
            <person name="Hartkoorn R.C."/>
            <person name="Beaudoing E."/>
            <person name="Hot D."/>
            <person name="Moureu S."/>
        </authorList>
    </citation>
    <scope>NUCLEOTIDE SEQUENCE</scope>
    <source>
        <strain evidence="8">NRRL B-16295</strain>
    </source>
</reference>
<protein>
    <recommendedName>
        <fullName evidence="3">adenosine deaminase</fullName>
        <ecNumber evidence="3">3.5.4.4</ecNumber>
    </recommendedName>
</protein>
<evidence type="ECO:0000256" key="3">
    <source>
        <dbReference type="ARBA" id="ARBA00012784"/>
    </source>
</evidence>
<sequence length="362" mass="39293">MSHPHTTPTLDQLRSAPKVLLHDHLDGGMRPDTIVDLAAESGYRDLPADDPDSLRDWFAAASTSGSLPAYLATFEHTFGVLQSTEAIARAARENVEDLAADGVVYAESRFAPELHLRRGLTASQALDAVLAGTREGVQGVKAAGRDVDVRIIVCAMRDRGAFHDMATLAIRRRDPGVAGFDLGGPEAGNPAARFRDRFHELRDAGVRLTIHAGEGDGVESVRQAAVECRAERLGHGVRVIDDVDGDTLGPVARFVHDHRIVLETSPSSNVHTGATSSMADHPAPRLHRLGFAVTVNTDNRLMSQTTLSAEFDHLVRLHRLTWPEIAQMTTVAAAAAFLPPDERDDLHSRVVTWHRQLPSTAR</sequence>
<dbReference type="Gene3D" id="3.20.20.140">
    <property type="entry name" value="Metal-dependent hydrolases"/>
    <property type="match status" value="1"/>
</dbReference>
<dbReference type="EC" id="3.5.4.4" evidence="3"/>
<dbReference type="Pfam" id="PF00962">
    <property type="entry name" value="A_deaminase"/>
    <property type="match status" value="1"/>
</dbReference>
<evidence type="ECO:0000313" key="9">
    <source>
        <dbReference type="Proteomes" id="UP001058271"/>
    </source>
</evidence>